<evidence type="ECO:0000313" key="2">
    <source>
        <dbReference type="EMBL" id="KAJ8962928.1"/>
    </source>
</evidence>
<dbReference type="EMBL" id="JANEYF010001578">
    <property type="protein sequence ID" value="KAJ8962928.1"/>
    <property type="molecule type" value="Genomic_DNA"/>
</dbReference>
<dbReference type="SUPFAM" id="SSF57567">
    <property type="entry name" value="Serine protease inhibitors"/>
    <property type="match status" value="1"/>
</dbReference>
<protein>
    <recommendedName>
        <fullName evidence="1">TIL domain-containing protein</fullName>
    </recommendedName>
</protein>
<gene>
    <name evidence="2" type="ORF">NQ314_005645</name>
</gene>
<feature type="domain" description="TIL" evidence="1">
    <location>
        <begin position="9"/>
        <end position="65"/>
    </location>
</feature>
<evidence type="ECO:0000313" key="3">
    <source>
        <dbReference type="Proteomes" id="UP001162156"/>
    </source>
</evidence>
<dbReference type="AlphaFoldDB" id="A0AAV8ZF28"/>
<proteinExistence type="predicted"/>
<sequence>MDCGIACEDSNTSYNACGRACVSTCRNPTKGDDPCIIDVCVPGCFCNQGLIRDEESNKCVRIEDCPQ</sequence>
<dbReference type="CDD" id="cd19941">
    <property type="entry name" value="TIL"/>
    <property type="match status" value="1"/>
</dbReference>
<accession>A0AAV8ZF28</accession>
<name>A0AAV8ZF28_9CUCU</name>
<reference evidence="2" key="1">
    <citation type="journal article" date="2023" name="Insect Mol. Biol.">
        <title>Genome sequencing provides insights into the evolution of gene families encoding plant cell wall-degrading enzymes in longhorned beetles.</title>
        <authorList>
            <person name="Shin N.R."/>
            <person name="Okamura Y."/>
            <person name="Kirsch R."/>
            <person name="Pauchet Y."/>
        </authorList>
    </citation>
    <scope>NUCLEOTIDE SEQUENCE</scope>
    <source>
        <strain evidence="2">RBIC_L_NR</strain>
    </source>
</reference>
<evidence type="ECO:0000259" key="1">
    <source>
        <dbReference type="Pfam" id="PF01826"/>
    </source>
</evidence>
<organism evidence="2 3">
    <name type="scientific">Rhamnusium bicolor</name>
    <dbReference type="NCBI Taxonomy" id="1586634"/>
    <lineage>
        <taxon>Eukaryota</taxon>
        <taxon>Metazoa</taxon>
        <taxon>Ecdysozoa</taxon>
        <taxon>Arthropoda</taxon>
        <taxon>Hexapoda</taxon>
        <taxon>Insecta</taxon>
        <taxon>Pterygota</taxon>
        <taxon>Neoptera</taxon>
        <taxon>Endopterygota</taxon>
        <taxon>Coleoptera</taxon>
        <taxon>Polyphaga</taxon>
        <taxon>Cucujiformia</taxon>
        <taxon>Chrysomeloidea</taxon>
        <taxon>Cerambycidae</taxon>
        <taxon>Lepturinae</taxon>
        <taxon>Rhagiini</taxon>
        <taxon>Rhamnusium</taxon>
    </lineage>
</organism>
<comment type="caution">
    <text evidence="2">The sequence shown here is derived from an EMBL/GenBank/DDBJ whole genome shotgun (WGS) entry which is preliminary data.</text>
</comment>
<dbReference type="Proteomes" id="UP001162156">
    <property type="component" value="Unassembled WGS sequence"/>
</dbReference>
<dbReference type="Pfam" id="PF01826">
    <property type="entry name" value="TIL"/>
    <property type="match status" value="1"/>
</dbReference>
<dbReference type="InterPro" id="IPR002919">
    <property type="entry name" value="TIL_dom"/>
</dbReference>
<dbReference type="InterPro" id="IPR036084">
    <property type="entry name" value="Ser_inhib-like_sf"/>
</dbReference>
<dbReference type="Gene3D" id="2.10.25.10">
    <property type="entry name" value="Laminin"/>
    <property type="match status" value="1"/>
</dbReference>
<keyword evidence="3" id="KW-1185">Reference proteome</keyword>